<keyword evidence="2" id="KW-1185">Reference proteome</keyword>
<comment type="caution">
    <text evidence="1">The sequence shown here is derived from an EMBL/GenBank/DDBJ whole genome shotgun (WGS) entry which is preliminary data.</text>
</comment>
<gene>
    <name evidence="1" type="ORF">GN277_09330</name>
</gene>
<dbReference type="EMBL" id="WUQX01000001">
    <property type="protein sequence ID" value="MXP75578.1"/>
    <property type="molecule type" value="Genomic_DNA"/>
</dbReference>
<reference evidence="1 2" key="1">
    <citation type="submission" date="2019-12" db="EMBL/GenBank/DDBJ databases">
        <title>Sporaefaciens musculi gen. nov., sp. nov., a novel bacterium isolated from the caecum of an obese mouse.</title>
        <authorList>
            <person name="Rasmussen T.S."/>
            <person name="Streidl T."/>
            <person name="Hitch T.C.A."/>
            <person name="Wortmann E."/>
            <person name="Deptula P."/>
            <person name="Hansen M."/>
            <person name="Nielsen D.S."/>
            <person name="Clavel T."/>
            <person name="Vogensen F.K."/>
        </authorList>
    </citation>
    <scope>NUCLEOTIDE SEQUENCE [LARGE SCALE GENOMIC DNA]</scope>
    <source>
        <strain evidence="1 2">WCA-9-b2</strain>
    </source>
</reference>
<protein>
    <submittedName>
        <fullName evidence="1">Uncharacterized protein</fullName>
    </submittedName>
</protein>
<proteinExistence type="predicted"/>
<sequence length="122" mass="14138">MRRYEGTWHTEKRLLFPSYVFVESENRTLLLKELKEGGMEALLCIEQAEEKFLRDLYGDSRHLMMSKGIVKGGFPQVTAGPLKGMEHKICRIDRHKRLAKLKMPTEQKLGYITAGLEITEKI</sequence>
<name>A0A7X3MFQ4_9FIRM</name>
<dbReference type="Proteomes" id="UP000460412">
    <property type="component" value="Unassembled WGS sequence"/>
</dbReference>
<dbReference type="RefSeq" id="WP_159750820.1">
    <property type="nucleotide sequence ID" value="NZ_WUQX01000001.1"/>
</dbReference>
<organism evidence="1 2">
    <name type="scientific">Sporofaciens musculi</name>
    <dbReference type="NCBI Taxonomy" id="2681861"/>
    <lineage>
        <taxon>Bacteria</taxon>
        <taxon>Bacillati</taxon>
        <taxon>Bacillota</taxon>
        <taxon>Clostridia</taxon>
        <taxon>Lachnospirales</taxon>
        <taxon>Lachnospiraceae</taxon>
        <taxon>Sporofaciens</taxon>
    </lineage>
</organism>
<accession>A0A7X3MFQ4</accession>
<dbReference type="AlphaFoldDB" id="A0A7X3MFQ4"/>
<evidence type="ECO:0000313" key="1">
    <source>
        <dbReference type="EMBL" id="MXP75578.1"/>
    </source>
</evidence>
<evidence type="ECO:0000313" key="2">
    <source>
        <dbReference type="Proteomes" id="UP000460412"/>
    </source>
</evidence>